<gene>
    <name evidence="6" type="ORF">FNK824_LOCUS26181</name>
    <name evidence="5" type="ORF">JBS370_LOCUS14581</name>
    <name evidence="7" type="ORF">OTI717_LOCUS34763</name>
    <name evidence="3" type="ORF">RFH988_LOCUS18364</name>
    <name evidence="4" type="ORF">ZHD862_LOCUS36946</name>
</gene>
<evidence type="ECO:0000313" key="3">
    <source>
        <dbReference type="EMBL" id="CAF1082385.1"/>
    </source>
</evidence>
<feature type="compositionally biased region" description="Basic and acidic residues" evidence="1">
    <location>
        <begin position="630"/>
        <end position="640"/>
    </location>
</feature>
<dbReference type="AlphaFoldDB" id="A0A819P169"/>
<dbReference type="EMBL" id="CAJOBE010006383">
    <property type="protein sequence ID" value="CAF4005319.1"/>
    <property type="molecule type" value="Genomic_DNA"/>
</dbReference>
<dbReference type="Proteomes" id="UP000663836">
    <property type="component" value="Unassembled WGS sequence"/>
</dbReference>
<protein>
    <recommendedName>
        <fullName evidence="2">Mutator-like transposase domain-containing protein</fullName>
    </recommendedName>
</protein>
<feature type="compositionally biased region" description="Basic and acidic residues" evidence="1">
    <location>
        <begin position="697"/>
        <end position="707"/>
    </location>
</feature>
<feature type="compositionally biased region" description="Low complexity" evidence="1">
    <location>
        <begin position="611"/>
        <end position="625"/>
    </location>
</feature>
<evidence type="ECO:0000313" key="5">
    <source>
        <dbReference type="EMBL" id="CAF3788088.1"/>
    </source>
</evidence>
<evidence type="ECO:0000256" key="1">
    <source>
        <dbReference type="SAM" id="MobiDB-lite"/>
    </source>
</evidence>
<dbReference type="OrthoDB" id="10060618at2759"/>
<dbReference type="Pfam" id="PF20700">
    <property type="entry name" value="Mutator"/>
    <property type="match status" value="1"/>
</dbReference>
<sequence>MANKRKTKRCSTRAATKRIRKNLQSIQTSSLQSNIKSTIQTTTLDLSTSSKHSSLPSQHKIMKRTKLDITSTLSNSDSNMPMDGYTILQNQVLFTLMCKTNCEGCGNRWNGTININKREGLFVILSFQCSSCTNIITIETSPKVVASDRRDINVRSQIGGHLCGIRYAGLVKLTGAMNLPSPIQDQIYSKWDKNLLLSIKSFSNRSMTKAVNEAVTAANGRELMVSGDGFWQTRGFQSRHGAAALLSCNTTPKVLDIETCSKTCNVCMGALAIKKSNPAKYNDVIRSHKCEKNYNKSSGTIEANAVLNMFKRSVSKYGIYYTSYVGDGDSKTFTSLSNAKLYPGKMIKKIEDLNHFSKRMKRQLETKKREYGREKLSDGKTIGGENRLSSQNIIRLQMAFASTIRKCKHDLDLLYQRSWAIFWHKYSTNGDPHHDSCSIDWCGYLKAARDGTPYDHTPHALPRPVLDAIKPVFDNLCSRKSLARVVDASSTNANEGFHSLVWLMSPKHKASSGTTFEIACHLAIIIFNDGYFALGKTIQIFSEAFLIIIGMFDIYKIKICFTFAGDLFNNICGYRGLYTDQAMIHLDSNRLHTESKEDNRKRRKEAGRAVQQNQDNNDQANYSNNTLGDDNNKKINSREQTDDDYNETNPGDQPTSEDNDTTTDSDERSTDDHDSTSSSDDPSTDGDDKTILSPDTRTNEDVEKNDETSDDEYGYYNPKDRRRWKEEE</sequence>
<evidence type="ECO:0000313" key="8">
    <source>
        <dbReference type="Proteomes" id="UP000663874"/>
    </source>
</evidence>
<dbReference type="EMBL" id="CAJOBD010001324">
    <property type="protein sequence ID" value="CAF3788088.1"/>
    <property type="molecule type" value="Genomic_DNA"/>
</dbReference>
<feature type="compositionally biased region" description="Acidic residues" evidence="1">
    <location>
        <begin position="655"/>
        <end position="664"/>
    </location>
</feature>
<feature type="compositionally biased region" description="Basic and acidic residues" evidence="1">
    <location>
        <begin position="665"/>
        <end position="675"/>
    </location>
</feature>
<dbReference type="Proteomes" id="UP000663882">
    <property type="component" value="Unassembled WGS sequence"/>
</dbReference>
<dbReference type="EMBL" id="CAJNOO010001030">
    <property type="protein sequence ID" value="CAF1082385.1"/>
    <property type="molecule type" value="Genomic_DNA"/>
</dbReference>
<evidence type="ECO:0000313" key="7">
    <source>
        <dbReference type="EMBL" id="CAF4117699.1"/>
    </source>
</evidence>
<evidence type="ECO:0000313" key="4">
    <source>
        <dbReference type="EMBL" id="CAF1489720.1"/>
    </source>
</evidence>
<organism evidence="6 8">
    <name type="scientific">Rotaria sordida</name>
    <dbReference type="NCBI Taxonomy" id="392033"/>
    <lineage>
        <taxon>Eukaryota</taxon>
        <taxon>Metazoa</taxon>
        <taxon>Spiralia</taxon>
        <taxon>Gnathifera</taxon>
        <taxon>Rotifera</taxon>
        <taxon>Eurotatoria</taxon>
        <taxon>Bdelloidea</taxon>
        <taxon>Philodinida</taxon>
        <taxon>Philodinidae</taxon>
        <taxon>Rotaria</taxon>
    </lineage>
</organism>
<dbReference type="EMBL" id="CAJNOT010006444">
    <property type="protein sequence ID" value="CAF1489720.1"/>
    <property type="molecule type" value="Genomic_DNA"/>
</dbReference>
<feature type="region of interest" description="Disordered" evidence="1">
    <location>
        <begin position="591"/>
        <end position="728"/>
    </location>
</feature>
<proteinExistence type="predicted"/>
<accession>A0A819P169</accession>
<feature type="compositionally biased region" description="Basic and acidic residues" evidence="1">
    <location>
        <begin position="591"/>
        <end position="600"/>
    </location>
</feature>
<evidence type="ECO:0000313" key="6">
    <source>
        <dbReference type="EMBL" id="CAF4005319.1"/>
    </source>
</evidence>
<dbReference type="Proteomes" id="UP000663864">
    <property type="component" value="Unassembled WGS sequence"/>
</dbReference>
<name>A0A819P169_9BILA</name>
<dbReference type="InterPro" id="IPR049012">
    <property type="entry name" value="Mutator_transp_dom"/>
</dbReference>
<dbReference type="Proteomes" id="UP000663874">
    <property type="component" value="Unassembled WGS sequence"/>
</dbReference>
<comment type="caution">
    <text evidence="6">The sequence shown here is derived from an EMBL/GenBank/DDBJ whole genome shotgun (WGS) entry which is preliminary data.</text>
</comment>
<reference evidence="6" key="1">
    <citation type="submission" date="2021-02" db="EMBL/GenBank/DDBJ databases">
        <authorList>
            <person name="Nowell W R."/>
        </authorList>
    </citation>
    <scope>NUCLEOTIDE SEQUENCE</scope>
</reference>
<evidence type="ECO:0000259" key="2">
    <source>
        <dbReference type="Pfam" id="PF20700"/>
    </source>
</evidence>
<dbReference type="Proteomes" id="UP000663823">
    <property type="component" value="Unassembled WGS sequence"/>
</dbReference>
<dbReference type="EMBL" id="CAJOAX010012729">
    <property type="protein sequence ID" value="CAF4117699.1"/>
    <property type="molecule type" value="Genomic_DNA"/>
</dbReference>
<feature type="domain" description="Mutator-like transposase" evidence="2">
    <location>
        <begin position="105"/>
        <end position="442"/>
    </location>
</feature>